<dbReference type="Proteomes" id="UP000235388">
    <property type="component" value="Unassembled WGS sequence"/>
</dbReference>
<evidence type="ECO:0000256" key="1">
    <source>
        <dbReference type="SAM" id="MobiDB-lite"/>
    </source>
</evidence>
<keyword evidence="3" id="KW-1185">Reference proteome</keyword>
<accession>A0A2N5W424</accession>
<dbReference type="EMBL" id="PGCJ01000015">
    <property type="protein sequence ID" value="PLW56996.1"/>
    <property type="molecule type" value="Genomic_DNA"/>
</dbReference>
<organism evidence="2 3">
    <name type="scientific">Puccinia coronata f. sp. avenae</name>
    <dbReference type="NCBI Taxonomy" id="200324"/>
    <lineage>
        <taxon>Eukaryota</taxon>
        <taxon>Fungi</taxon>
        <taxon>Dikarya</taxon>
        <taxon>Basidiomycota</taxon>
        <taxon>Pucciniomycotina</taxon>
        <taxon>Pucciniomycetes</taxon>
        <taxon>Pucciniales</taxon>
        <taxon>Pucciniaceae</taxon>
        <taxon>Puccinia</taxon>
    </lineage>
</organism>
<proteinExistence type="predicted"/>
<feature type="region of interest" description="Disordered" evidence="1">
    <location>
        <begin position="30"/>
        <end position="71"/>
    </location>
</feature>
<evidence type="ECO:0000313" key="2">
    <source>
        <dbReference type="EMBL" id="PLW56996.1"/>
    </source>
</evidence>
<reference evidence="2 3" key="1">
    <citation type="submission" date="2017-11" db="EMBL/GenBank/DDBJ databases">
        <title>De novo assembly and phasing of dikaryotic genomes from two isolates of Puccinia coronata f. sp. avenae, the causal agent of oat crown rust.</title>
        <authorList>
            <person name="Miller M.E."/>
            <person name="Zhang Y."/>
            <person name="Omidvar V."/>
            <person name="Sperschneider J."/>
            <person name="Schwessinger B."/>
            <person name="Raley C."/>
            <person name="Palmer J.M."/>
            <person name="Garnica D."/>
            <person name="Upadhyaya N."/>
            <person name="Rathjen J."/>
            <person name="Taylor J.M."/>
            <person name="Park R.F."/>
            <person name="Dodds P.N."/>
            <person name="Hirsch C.D."/>
            <person name="Kianian S.F."/>
            <person name="Figueroa M."/>
        </authorList>
    </citation>
    <scope>NUCLEOTIDE SEQUENCE [LARGE SCALE GENOMIC DNA]</scope>
    <source>
        <strain evidence="2">12NC29</strain>
    </source>
</reference>
<dbReference type="AlphaFoldDB" id="A0A2N5W424"/>
<comment type="caution">
    <text evidence="2">The sequence shown here is derived from an EMBL/GenBank/DDBJ whole genome shotgun (WGS) entry which is preliminary data.</text>
</comment>
<evidence type="ECO:0000313" key="3">
    <source>
        <dbReference type="Proteomes" id="UP000235388"/>
    </source>
</evidence>
<feature type="region of interest" description="Disordered" evidence="1">
    <location>
        <begin position="1"/>
        <end position="20"/>
    </location>
</feature>
<gene>
    <name evidence="2" type="ORF">PCANC_02866</name>
</gene>
<protein>
    <submittedName>
        <fullName evidence="2">Uncharacterized protein</fullName>
    </submittedName>
</protein>
<sequence length="71" mass="7212">MVSPGATDTPPHPLTPTEPSELVRISLLPISDQPPTNVPAIAPSGSVSEPCDPILAQPPLSPLGHSSGREG</sequence>
<name>A0A2N5W424_9BASI</name>